<dbReference type="PANTHER" id="PTHR35792">
    <property type="entry name" value="GENERAL STRESS PROTEIN"/>
    <property type="match status" value="1"/>
</dbReference>
<keyword evidence="2" id="KW-1133">Transmembrane helix</keyword>
<keyword evidence="2" id="KW-0472">Membrane</keyword>
<dbReference type="Pfam" id="PF12732">
    <property type="entry name" value="YtxH"/>
    <property type="match status" value="1"/>
</dbReference>
<dbReference type="KEGG" id="oxy:HCG48_23000"/>
<proteinExistence type="predicted"/>
<dbReference type="AlphaFoldDB" id="A0A6H1U4N1"/>
<dbReference type="InterPro" id="IPR052928">
    <property type="entry name" value="Desiccation-related_membrane"/>
</dbReference>
<evidence type="ECO:0000256" key="2">
    <source>
        <dbReference type="SAM" id="Phobius"/>
    </source>
</evidence>
<feature type="transmembrane region" description="Helical" evidence="2">
    <location>
        <begin position="6"/>
        <end position="28"/>
    </location>
</feature>
<dbReference type="PANTHER" id="PTHR35792:SF1">
    <property type="entry name" value="SLL0268 PROTEIN"/>
    <property type="match status" value="1"/>
</dbReference>
<evidence type="ECO:0000256" key="1">
    <source>
        <dbReference type="SAM" id="MobiDB-lite"/>
    </source>
</evidence>
<dbReference type="EMBL" id="CP051167">
    <property type="protein sequence ID" value="QIZ73110.1"/>
    <property type="molecule type" value="Genomic_DNA"/>
</dbReference>
<feature type="compositionally biased region" description="Polar residues" evidence="1">
    <location>
        <begin position="116"/>
        <end position="127"/>
    </location>
</feature>
<name>A0A6H1U4N1_9CYAN</name>
<accession>A0A6H1U4N1</accession>
<keyword evidence="2" id="KW-0812">Transmembrane</keyword>
<sequence>MSKNRTGAFIGGVLLGTAIGTITGLLVAPRSGRKTRQLVKKSAAALPELAEDLSSTLQLQADRLSAKTLRNWDETLVRLREAIASGIEASQLEKEQLDRQNREDRPDPEEDPDNEFSNPSSAHTTQS</sequence>
<dbReference type="Proteomes" id="UP000500857">
    <property type="component" value="Chromosome"/>
</dbReference>
<feature type="region of interest" description="Disordered" evidence="1">
    <location>
        <begin position="90"/>
        <end position="127"/>
    </location>
</feature>
<reference evidence="3 4" key="1">
    <citation type="submission" date="2020-04" db="EMBL/GenBank/DDBJ databases">
        <authorList>
            <person name="Basu S."/>
            <person name="Maruthanayagam V."/>
            <person name="Chakraborty S."/>
            <person name="Pramanik A."/>
            <person name="Mukherjee J."/>
            <person name="Brink B."/>
        </authorList>
    </citation>
    <scope>NUCLEOTIDE SEQUENCE [LARGE SCALE GENOMIC DNA]</scope>
    <source>
        <strain evidence="3 4">AP17</strain>
    </source>
</reference>
<gene>
    <name evidence="3" type="ORF">HCG48_23000</name>
</gene>
<keyword evidence="4" id="KW-1185">Reference proteome</keyword>
<evidence type="ECO:0000313" key="3">
    <source>
        <dbReference type="EMBL" id="QIZ73110.1"/>
    </source>
</evidence>
<evidence type="ECO:0000313" key="4">
    <source>
        <dbReference type="Proteomes" id="UP000500857"/>
    </source>
</evidence>
<dbReference type="RefSeq" id="WP_168571256.1">
    <property type="nucleotide sequence ID" value="NZ_CP051167.1"/>
</dbReference>
<organism evidence="3 4">
    <name type="scientific">Oxynema aestuarii AP17</name>
    <dbReference type="NCBI Taxonomy" id="2064643"/>
    <lineage>
        <taxon>Bacteria</taxon>
        <taxon>Bacillati</taxon>
        <taxon>Cyanobacteriota</taxon>
        <taxon>Cyanophyceae</taxon>
        <taxon>Oscillatoriophycideae</taxon>
        <taxon>Oscillatoriales</taxon>
        <taxon>Oscillatoriaceae</taxon>
        <taxon>Oxynema</taxon>
        <taxon>Oxynema aestuarii</taxon>
    </lineage>
</organism>
<dbReference type="InterPro" id="IPR024623">
    <property type="entry name" value="YtxH"/>
</dbReference>
<protein>
    <submittedName>
        <fullName evidence="3">YtxH domain-containing protein</fullName>
    </submittedName>
</protein>
<feature type="compositionally biased region" description="Basic and acidic residues" evidence="1">
    <location>
        <begin position="91"/>
        <end position="105"/>
    </location>
</feature>